<dbReference type="OrthoDB" id="1163435at2"/>
<keyword evidence="1" id="KW-0812">Transmembrane</keyword>
<gene>
    <name evidence="2" type="ORF">SAMN04488508_103109</name>
</gene>
<name>A0A1M6DZ12_9FLAO</name>
<feature type="transmembrane region" description="Helical" evidence="1">
    <location>
        <begin position="12"/>
        <end position="33"/>
    </location>
</feature>
<dbReference type="Proteomes" id="UP000184432">
    <property type="component" value="Unassembled WGS sequence"/>
</dbReference>
<evidence type="ECO:0000256" key="1">
    <source>
        <dbReference type="SAM" id="Phobius"/>
    </source>
</evidence>
<keyword evidence="3" id="KW-1185">Reference proteome</keyword>
<reference evidence="3" key="1">
    <citation type="submission" date="2016-11" db="EMBL/GenBank/DDBJ databases">
        <authorList>
            <person name="Varghese N."/>
            <person name="Submissions S."/>
        </authorList>
    </citation>
    <scope>NUCLEOTIDE SEQUENCE [LARGE SCALE GENOMIC DNA]</scope>
    <source>
        <strain evidence="3">DSM 22623</strain>
    </source>
</reference>
<accession>A0A1M6DZ12</accession>
<dbReference type="EMBL" id="FQYP01000003">
    <property type="protein sequence ID" value="SHI78492.1"/>
    <property type="molecule type" value="Genomic_DNA"/>
</dbReference>
<dbReference type="RefSeq" id="WP_084549452.1">
    <property type="nucleotide sequence ID" value="NZ_FQYP01000003.1"/>
</dbReference>
<organism evidence="2 3">
    <name type="scientific">Aquimarina spongiae</name>
    <dbReference type="NCBI Taxonomy" id="570521"/>
    <lineage>
        <taxon>Bacteria</taxon>
        <taxon>Pseudomonadati</taxon>
        <taxon>Bacteroidota</taxon>
        <taxon>Flavobacteriia</taxon>
        <taxon>Flavobacteriales</taxon>
        <taxon>Flavobacteriaceae</taxon>
        <taxon>Aquimarina</taxon>
    </lineage>
</organism>
<dbReference type="AlphaFoldDB" id="A0A1M6DZ12"/>
<keyword evidence="1" id="KW-0472">Membrane</keyword>
<sequence>MFFSIISSKKYWMTVGFIGLGFVIIFSIIEHFMHFKGLAFSAFVEERVTDGRWIRYVFSRLVGGLTYGMIMGYYLEFRKRKSNRQ</sequence>
<dbReference type="STRING" id="570521.SAMN04488508_103109"/>
<evidence type="ECO:0000313" key="2">
    <source>
        <dbReference type="EMBL" id="SHI78492.1"/>
    </source>
</evidence>
<keyword evidence="1" id="KW-1133">Transmembrane helix</keyword>
<feature type="transmembrane region" description="Helical" evidence="1">
    <location>
        <begin position="53"/>
        <end position="75"/>
    </location>
</feature>
<evidence type="ECO:0000313" key="3">
    <source>
        <dbReference type="Proteomes" id="UP000184432"/>
    </source>
</evidence>
<proteinExistence type="predicted"/>
<protein>
    <submittedName>
        <fullName evidence="2">Uncharacterized protein</fullName>
    </submittedName>
</protein>